<dbReference type="Proteomes" id="UP000447876">
    <property type="component" value="Unassembled WGS sequence"/>
</dbReference>
<feature type="transmembrane region" description="Helical" evidence="6">
    <location>
        <begin position="136"/>
        <end position="162"/>
    </location>
</feature>
<keyword evidence="2" id="KW-1003">Cell membrane</keyword>
<evidence type="ECO:0000256" key="3">
    <source>
        <dbReference type="ARBA" id="ARBA00022692"/>
    </source>
</evidence>
<reference evidence="7 8" key="1">
    <citation type="submission" date="2019-11" db="EMBL/GenBank/DDBJ databases">
        <title>Draft genome sequences of five Paenibacillus species of dairy origin.</title>
        <authorList>
            <person name="Olajide A.M."/>
            <person name="Chen S."/>
            <person name="Lapointe G."/>
        </authorList>
    </citation>
    <scope>NUCLEOTIDE SEQUENCE [LARGE SCALE GENOMIC DNA]</scope>
    <source>
        <strain evidence="7 8">12CR55</strain>
    </source>
</reference>
<name>A0A7X2Z4M1_9BACL</name>
<dbReference type="AlphaFoldDB" id="A0A7X2Z4M1"/>
<protein>
    <submittedName>
        <fullName evidence="7">Lysine transporter LysE</fullName>
    </submittedName>
</protein>
<keyword evidence="3 6" id="KW-0812">Transmembrane</keyword>
<comment type="subcellular location">
    <subcellularLocation>
        <location evidence="1">Cell membrane</location>
        <topology evidence="1">Multi-pass membrane protein</topology>
    </subcellularLocation>
</comment>
<evidence type="ECO:0000256" key="4">
    <source>
        <dbReference type="ARBA" id="ARBA00022989"/>
    </source>
</evidence>
<dbReference type="PANTHER" id="PTHR30086">
    <property type="entry name" value="ARGININE EXPORTER PROTEIN ARGO"/>
    <property type="match status" value="1"/>
</dbReference>
<evidence type="ECO:0000313" key="7">
    <source>
        <dbReference type="EMBL" id="MUG47521.1"/>
    </source>
</evidence>
<gene>
    <name evidence="7" type="ORF">GNP95_21455</name>
</gene>
<feature type="transmembrane region" description="Helical" evidence="6">
    <location>
        <begin position="101"/>
        <end position="124"/>
    </location>
</feature>
<dbReference type="Pfam" id="PF01810">
    <property type="entry name" value="LysE"/>
    <property type="match status" value="1"/>
</dbReference>
<dbReference type="InterPro" id="IPR001123">
    <property type="entry name" value="LeuE-type"/>
</dbReference>
<feature type="transmembrane region" description="Helical" evidence="6">
    <location>
        <begin position="26"/>
        <end position="51"/>
    </location>
</feature>
<sequence length="192" mass="20346">MILQLAVGPVCIYIFNVASKQGLLEAAAGVAAVTFVDAMFILLAIFGVASLMERPKVNRGLRIFGFAVLFALGMNLVLSAFGIELLSHFRISSVAEVDRPFLSSLLLTASNPLTIVFWAGLFTAKIAEGGLSKAGIYAFGLGTVLSTLVFLLFVALGGSIIGQFLPKTLLQILDGAVGVLILYFAVRMIRSS</sequence>
<keyword evidence="4 6" id="KW-1133">Transmembrane helix</keyword>
<proteinExistence type="predicted"/>
<organism evidence="7 8">
    <name type="scientific">Paenibacillus woosongensis</name>
    <dbReference type="NCBI Taxonomy" id="307580"/>
    <lineage>
        <taxon>Bacteria</taxon>
        <taxon>Bacillati</taxon>
        <taxon>Bacillota</taxon>
        <taxon>Bacilli</taxon>
        <taxon>Bacillales</taxon>
        <taxon>Paenibacillaceae</taxon>
        <taxon>Paenibacillus</taxon>
    </lineage>
</organism>
<comment type="caution">
    <text evidence="7">The sequence shown here is derived from an EMBL/GenBank/DDBJ whole genome shotgun (WGS) entry which is preliminary data.</text>
</comment>
<evidence type="ECO:0000256" key="6">
    <source>
        <dbReference type="SAM" id="Phobius"/>
    </source>
</evidence>
<dbReference type="OrthoDB" id="7874789at2"/>
<dbReference type="EMBL" id="WNZW01000013">
    <property type="protein sequence ID" value="MUG47521.1"/>
    <property type="molecule type" value="Genomic_DNA"/>
</dbReference>
<evidence type="ECO:0000256" key="2">
    <source>
        <dbReference type="ARBA" id="ARBA00022475"/>
    </source>
</evidence>
<dbReference type="GO" id="GO:0005886">
    <property type="term" value="C:plasma membrane"/>
    <property type="evidence" value="ECO:0007669"/>
    <property type="project" value="UniProtKB-SubCell"/>
</dbReference>
<feature type="transmembrane region" description="Helical" evidence="6">
    <location>
        <begin position="168"/>
        <end position="186"/>
    </location>
</feature>
<keyword evidence="5 6" id="KW-0472">Membrane</keyword>
<feature type="transmembrane region" description="Helical" evidence="6">
    <location>
        <begin position="63"/>
        <end position="81"/>
    </location>
</feature>
<evidence type="ECO:0000256" key="5">
    <source>
        <dbReference type="ARBA" id="ARBA00023136"/>
    </source>
</evidence>
<dbReference type="PANTHER" id="PTHR30086:SF20">
    <property type="entry name" value="ARGININE EXPORTER PROTEIN ARGO-RELATED"/>
    <property type="match status" value="1"/>
</dbReference>
<accession>A0A7X2Z4M1</accession>
<dbReference type="GO" id="GO:0015171">
    <property type="term" value="F:amino acid transmembrane transporter activity"/>
    <property type="evidence" value="ECO:0007669"/>
    <property type="project" value="TreeGrafter"/>
</dbReference>
<evidence type="ECO:0000256" key="1">
    <source>
        <dbReference type="ARBA" id="ARBA00004651"/>
    </source>
</evidence>
<evidence type="ECO:0000313" key="8">
    <source>
        <dbReference type="Proteomes" id="UP000447876"/>
    </source>
</evidence>